<keyword evidence="2" id="KW-0472">Membrane</keyword>
<evidence type="ECO:0000256" key="2">
    <source>
        <dbReference type="SAM" id="Phobius"/>
    </source>
</evidence>
<dbReference type="RefSeq" id="WP_269880662.1">
    <property type="nucleotide sequence ID" value="NZ_JAQAGZ010000004.1"/>
</dbReference>
<dbReference type="EMBL" id="JAQAGZ010000004">
    <property type="protein sequence ID" value="MCZ8512246.1"/>
    <property type="molecule type" value="Genomic_DNA"/>
</dbReference>
<evidence type="ECO:0000256" key="1">
    <source>
        <dbReference type="SAM" id="MobiDB-lite"/>
    </source>
</evidence>
<organism evidence="3 4">
    <name type="scientific">Paenibacillus gyeongsangnamensis</name>
    <dbReference type="NCBI Taxonomy" id="3388067"/>
    <lineage>
        <taxon>Bacteria</taxon>
        <taxon>Bacillati</taxon>
        <taxon>Bacillota</taxon>
        <taxon>Bacilli</taxon>
        <taxon>Bacillales</taxon>
        <taxon>Paenibacillaceae</taxon>
        <taxon>Paenibacillus</taxon>
    </lineage>
</organism>
<proteinExistence type="predicted"/>
<gene>
    <name evidence="3" type="ORF">O9H85_07350</name>
</gene>
<keyword evidence="2" id="KW-1133">Transmembrane helix</keyword>
<evidence type="ECO:0000313" key="4">
    <source>
        <dbReference type="Proteomes" id="UP001527882"/>
    </source>
</evidence>
<reference evidence="3 4" key="1">
    <citation type="submission" date="2022-12" db="EMBL/GenBank/DDBJ databases">
        <title>Draft genome sequence of Paenibacillus sp. dW9.</title>
        <authorList>
            <person name="Choi E.-W."/>
            <person name="Kim D.-U."/>
        </authorList>
    </citation>
    <scope>NUCLEOTIDE SEQUENCE [LARGE SCALE GENOMIC DNA]</scope>
    <source>
        <strain evidence="4">dW9</strain>
    </source>
</reference>
<keyword evidence="2" id="KW-0812">Transmembrane</keyword>
<keyword evidence="4" id="KW-1185">Reference proteome</keyword>
<evidence type="ECO:0000313" key="3">
    <source>
        <dbReference type="EMBL" id="MCZ8512246.1"/>
    </source>
</evidence>
<protein>
    <submittedName>
        <fullName evidence="3">Uncharacterized protein</fullName>
    </submittedName>
</protein>
<comment type="caution">
    <text evidence="3">The sequence shown here is derived from an EMBL/GenBank/DDBJ whole genome shotgun (WGS) entry which is preliminary data.</text>
</comment>
<name>A0ABT4Q5T6_9BACL</name>
<sequence>MADAAVIGFIILLSFVLYFPGYLADRRKRKAAASANIVPFPKRASSSQGMGERQQSDGCP</sequence>
<feature type="transmembrane region" description="Helical" evidence="2">
    <location>
        <begin position="6"/>
        <end position="24"/>
    </location>
</feature>
<accession>A0ABT4Q5T6</accession>
<feature type="region of interest" description="Disordered" evidence="1">
    <location>
        <begin position="41"/>
        <end position="60"/>
    </location>
</feature>
<dbReference type="Proteomes" id="UP001527882">
    <property type="component" value="Unassembled WGS sequence"/>
</dbReference>